<proteinExistence type="predicted"/>
<evidence type="ECO:0000313" key="2">
    <source>
        <dbReference type="Proteomes" id="UP001374952"/>
    </source>
</evidence>
<comment type="caution">
    <text evidence="1">The sequence shown here is derived from an EMBL/GenBank/DDBJ whole genome shotgun (WGS) entry which is preliminary data.</text>
</comment>
<accession>A0ACC6R6S2</accession>
<sequence length="124" mass="14114">MDIEKTLFVIFLVGCLLSAVLYVVFGQVTVRKLRKNPNTKELLGMEFISGWDIINVAKAFSLPRNWMLKVEKSKFAFMYANSSTLFENTSIFDRVLGCIFYWTLTLSGLLGAFFALLNSLGFFD</sequence>
<gene>
    <name evidence="1" type="ORF">V6250_15080</name>
</gene>
<dbReference type="Proteomes" id="UP001374952">
    <property type="component" value="Unassembled WGS sequence"/>
</dbReference>
<keyword evidence="2" id="KW-1185">Reference proteome</keyword>
<protein>
    <submittedName>
        <fullName evidence="1">Uncharacterized protein</fullName>
    </submittedName>
</protein>
<reference evidence="1" key="1">
    <citation type="submission" date="2024-02" db="EMBL/GenBank/DDBJ databases">
        <title>Bacteria isolated from the canopy kelp, Nereocystis luetkeana.</title>
        <authorList>
            <person name="Pfister C.A."/>
            <person name="Younker I.T."/>
            <person name="Light S.H."/>
        </authorList>
    </citation>
    <scope>NUCLEOTIDE SEQUENCE</scope>
    <source>
        <strain evidence="1">TN.2.01</strain>
    </source>
</reference>
<organism evidence="1 2">
    <name type="scientific">Pseudoalteromonas undina</name>
    <dbReference type="NCBI Taxonomy" id="43660"/>
    <lineage>
        <taxon>Bacteria</taxon>
        <taxon>Pseudomonadati</taxon>
        <taxon>Pseudomonadota</taxon>
        <taxon>Gammaproteobacteria</taxon>
        <taxon>Alteromonadales</taxon>
        <taxon>Pseudoalteromonadaceae</taxon>
        <taxon>Pseudoalteromonas</taxon>
    </lineage>
</organism>
<evidence type="ECO:0000313" key="1">
    <source>
        <dbReference type="EMBL" id="MEL0605496.1"/>
    </source>
</evidence>
<name>A0ACC6R6S2_9GAMM</name>
<dbReference type="EMBL" id="JBAKAX010000018">
    <property type="protein sequence ID" value="MEL0605496.1"/>
    <property type="molecule type" value="Genomic_DNA"/>
</dbReference>